<keyword evidence="5" id="KW-1185">Reference proteome</keyword>
<feature type="transmembrane region" description="Helical" evidence="2">
    <location>
        <begin position="203"/>
        <end position="223"/>
    </location>
</feature>
<feature type="transmembrane region" description="Helical" evidence="2">
    <location>
        <begin position="12"/>
        <end position="38"/>
    </location>
</feature>
<dbReference type="RefSeq" id="WP_207674075.1">
    <property type="nucleotide sequence ID" value="NZ_JAFREM010000020.1"/>
</dbReference>
<name>A0ABS3LBY2_9ENTE</name>
<keyword evidence="2" id="KW-1133">Transmembrane helix</keyword>
<dbReference type="EMBL" id="JAFREM010000020">
    <property type="protein sequence ID" value="MBO1307146.1"/>
    <property type="molecule type" value="Genomic_DNA"/>
</dbReference>
<evidence type="ECO:0000313" key="4">
    <source>
        <dbReference type="EMBL" id="MBO1307146.1"/>
    </source>
</evidence>
<feature type="transmembrane region" description="Helical" evidence="2">
    <location>
        <begin position="44"/>
        <end position="63"/>
    </location>
</feature>
<dbReference type="InterPro" id="IPR003675">
    <property type="entry name" value="Rce1/LyrA-like_dom"/>
</dbReference>
<gene>
    <name evidence="4" type="ORF">JZO70_13295</name>
</gene>
<protein>
    <submittedName>
        <fullName evidence="4">CPBP family intramembrane metalloprotease</fullName>
    </submittedName>
</protein>
<dbReference type="InterPro" id="IPR052710">
    <property type="entry name" value="CAAX_protease"/>
</dbReference>
<comment type="similarity">
    <text evidence="1">Belongs to the UPF0177 family.</text>
</comment>
<dbReference type="Proteomes" id="UP000664601">
    <property type="component" value="Unassembled WGS sequence"/>
</dbReference>
<accession>A0ABS3LBY2</accession>
<dbReference type="PANTHER" id="PTHR36435:SF1">
    <property type="entry name" value="CAAX AMINO TERMINAL PROTEASE FAMILY PROTEIN"/>
    <property type="match status" value="1"/>
</dbReference>
<evidence type="ECO:0000256" key="1">
    <source>
        <dbReference type="ARBA" id="ARBA00009067"/>
    </source>
</evidence>
<comment type="caution">
    <text evidence="4">The sequence shown here is derived from an EMBL/GenBank/DDBJ whole genome shotgun (WGS) entry which is preliminary data.</text>
</comment>
<evidence type="ECO:0000256" key="2">
    <source>
        <dbReference type="SAM" id="Phobius"/>
    </source>
</evidence>
<organism evidence="4 5">
    <name type="scientific">Candidatus Enterococcus moelleringii</name>
    <dbReference type="NCBI Taxonomy" id="2815325"/>
    <lineage>
        <taxon>Bacteria</taxon>
        <taxon>Bacillati</taxon>
        <taxon>Bacillota</taxon>
        <taxon>Bacilli</taxon>
        <taxon>Lactobacillales</taxon>
        <taxon>Enterococcaceae</taxon>
        <taxon>Enterococcus</taxon>
    </lineage>
</organism>
<dbReference type="Pfam" id="PF02517">
    <property type="entry name" value="Rce1-like"/>
    <property type="match status" value="1"/>
</dbReference>
<sequence length="224" mass="24702">MERTETKQLNLFIRIVLWVIMLFLALMPSTIVVFASLIEGTPGVLVGAVVQLALLALVVFIAAKSNILTNNGRSFMGRGMKLSTSIGIAVGAGIFLRVWVVVLNMIIPINTANDQAIQSIAGETSGLLMFFAMGIMAPVIEEIVFRGLIFKFFFRKTPILAYFLSSLLFTLIHMPTDLISFVTYGSLALVMGLVYFKTRRIEMSILTHFINNLLPAIFVGFGLM</sequence>
<feature type="transmembrane region" description="Helical" evidence="2">
    <location>
        <begin position="178"/>
        <end position="196"/>
    </location>
</feature>
<feature type="transmembrane region" description="Helical" evidence="2">
    <location>
        <begin position="127"/>
        <end position="145"/>
    </location>
</feature>
<keyword evidence="2" id="KW-0812">Transmembrane</keyword>
<keyword evidence="4" id="KW-0482">Metalloprotease</keyword>
<evidence type="ECO:0000313" key="5">
    <source>
        <dbReference type="Proteomes" id="UP000664601"/>
    </source>
</evidence>
<feature type="domain" description="CAAX prenyl protease 2/Lysostaphin resistance protein A-like" evidence="3">
    <location>
        <begin position="126"/>
        <end position="214"/>
    </location>
</feature>
<evidence type="ECO:0000259" key="3">
    <source>
        <dbReference type="Pfam" id="PF02517"/>
    </source>
</evidence>
<proteinExistence type="inferred from homology"/>
<reference evidence="4 5" key="1">
    <citation type="submission" date="2021-03" db="EMBL/GenBank/DDBJ databases">
        <title>Enterococcal diversity collection.</title>
        <authorList>
            <person name="Gilmore M.S."/>
            <person name="Schwartzman J."/>
            <person name="Van Tyne D."/>
            <person name="Martin M."/>
            <person name="Earl A.M."/>
            <person name="Manson A.L."/>
            <person name="Straub T."/>
            <person name="Salamzade R."/>
            <person name="Saavedra J."/>
            <person name="Lebreton F."/>
            <person name="Prichula J."/>
            <person name="Schaufler K."/>
            <person name="Gaca A."/>
            <person name="Sgardioli B."/>
            <person name="Wagenaar J."/>
            <person name="Strong T."/>
        </authorList>
    </citation>
    <scope>NUCLEOTIDE SEQUENCE [LARGE SCALE GENOMIC DNA]</scope>
    <source>
        <strain evidence="4 5">669A</strain>
    </source>
</reference>
<dbReference type="PANTHER" id="PTHR36435">
    <property type="entry name" value="SLR1288 PROTEIN"/>
    <property type="match status" value="1"/>
</dbReference>
<dbReference type="GO" id="GO:0008237">
    <property type="term" value="F:metallopeptidase activity"/>
    <property type="evidence" value="ECO:0007669"/>
    <property type="project" value="UniProtKB-KW"/>
</dbReference>
<keyword evidence="2" id="KW-0472">Membrane</keyword>
<keyword evidence="4" id="KW-0645">Protease</keyword>
<keyword evidence="4" id="KW-0378">Hydrolase</keyword>
<feature type="transmembrane region" description="Helical" evidence="2">
    <location>
        <begin position="152"/>
        <end position="172"/>
    </location>
</feature>
<feature type="transmembrane region" description="Helical" evidence="2">
    <location>
        <begin position="84"/>
        <end position="107"/>
    </location>
</feature>